<dbReference type="PANTHER" id="PTHR43349:SF9">
    <property type="entry name" value="PHENYLCOUMARAN BENZYLIC ETHER REDUCTASE-LIKE PROTEIN"/>
    <property type="match status" value="1"/>
</dbReference>
<feature type="domain" description="NmrA-like" evidence="3">
    <location>
        <begin position="115"/>
        <end position="226"/>
    </location>
</feature>
<sequence length="469" mass="53277">PHACIPGHGQVLSDACWVWCQQDLLGRGQVLTNAYWVSMFPYLPEEDYPSIELLDDRKVAYREVDDRGRASKGKSINFVATFPKVSPVDIMSVIKDSGRYLIDEKLKLNMDGEAKNKILIFGGTGNLGTYMVKASIKLGHPTFVFARPLTPQSTINKINLHKEFQSSGVTIIQGELKEHEKIVAILRQVDIVISVLPFPQVLDQIHIIEAIKVASNIKDGELPNKMVEVARTKRRGCGSSEFACKISCKLREYYKEYPQKRFLPSEFGVEEDRLSFLPPFEACLEKKRKIRRAVEASGIPYTYVSANCFGAYFLNYLLRPHEQHEDVTIYGSGEAKAPFTYEEDIANYTIRVANDPRTCNKMVIYKMQKNILSQIELISLWEKKTGKYFKKVHVPEEELVKLTETLPFPDNVRASVLHSVFVKGDLVNYELGENDLEASSLYPDYKYTTVDQLLDVFLVDPPKPALATF</sequence>
<evidence type="ECO:0000313" key="5">
    <source>
        <dbReference type="Proteomes" id="UP000593561"/>
    </source>
</evidence>
<keyword evidence="2" id="KW-0560">Oxidoreductase</keyword>
<gene>
    <name evidence="4" type="ORF">Godav_025277</name>
</gene>
<name>A0A7J8TE23_GOSDV</name>
<proteinExistence type="predicted"/>
<dbReference type="SUPFAM" id="SSF51735">
    <property type="entry name" value="NAD(P)-binding Rossmann-fold domains"/>
    <property type="match status" value="1"/>
</dbReference>
<dbReference type="CDD" id="cd05259">
    <property type="entry name" value="PCBER_SDR_a"/>
    <property type="match status" value="1"/>
</dbReference>
<dbReference type="InterPro" id="IPR036291">
    <property type="entry name" value="NAD(P)-bd_dom_sf"/>
</dbReference>
<dbReference type="GO" id="GO:0016491">
    <property type="term" value="F:oxidoreductase activity"/>
    <property type="evidence" value="ECO:0007669"/>
    <property type="project" value="UniProtKB-KW"/>
</dbReference>
<dbReference type="Proteomes" id="UP000593561">
    <property type="component" value="Unassembled WGS sequence"/>
</dbReference>
<organism evidence="4 5">
    <name type="scientific">Gossypium davidsonii</name>
    <name type="common">Davidson's cotton</name>
    <name type="synonym">Gossypium klotzschianum subsp. davidsonii</name>
    <dbReference type="NCBI Taxonomy" id="34287"/>
    <lineage>
        <taxon>Eukaryota</taxon>
        <taxon>Viridiplantae</taxon>
        <taxon>Streptophyta</taxon>
        <taxon>Embryophyta</taxon>
        <taxon>Tracheophyta</taxon>
        <taxon>Spermatophyta</taxon>
        <taxon>Magnoliopsida</taxon>
        <taxon>eudicotyledons</taxon>
        <taxon>Gunneridae</taxon>
        <taxon>Pentapetalae</taxon>
        <taxon>rosids</taxon>
        <taxon>malvids</taxon>
        <taxon>Malvales</taxon>
        <taxon>Malvaceae</taxon>
        <taxon>Malvoideae</taxon>
        <taxon>Gossypium</taxon>
    </lineage>
</organism>
<keyword evidence="1" id="KW-0521">NADP</keyword>
<evidence type="ECO:0000259" key="3">
    <source>
        <dbReference type="Pfam" id="PF05368"/>
    </source>
</evidence>
<comment type="caution">
    <text evidence="4">The sequence shown here is derived from an EMBL/GenBank/DDBJ whole genome shotgun (WGS) entry which is preliminary data.</text>
</comment>
<feature type="domain" description="NmrA-like" evidence="3">
    <location>
        <begin position="260"/>
        <end position="452"/>
    </location>
</feature>
<keyword evidence="5" id="KW-1185">Reference proteome</keyword>
<dbReference type="AlphaFoldDB" id="A0A7J8TE23"/>
<evidence type="ECO:0000313" key="4">
    <source>
        <dbReference type="EMBL" id="MBA0636416.1"/>
    </source>
</evidence>
<dbReference type="InterPro" id="IPR045312">
    <property type="entry name" value="PCBER-like"/>
</dbReference>
<evidence type="ECO:0000256" key="2">
    <source>
        <dbReference type="ARBA" id="ARBA00023002"/>
    </source>
</evidence>
<dbReference type="PANTHER" id="PTHR43349">
    <property type="entry name" value="PINORESINOL REDUCTASE-RELATED"/>
    <property type="match status" value="1"/>
</dbReference>
<dbReference type="InterPro" id="IPR050608">
    <property type="entry name" value="NmrA-type/Isoflavone_red_sf"/>
</dbReference>
<feature type="non-terminal residue" evidence="4">
    <location>
        <position position="1"/>
    </location>
</feature>
<dbReference type="Pfam" id="PF05368">
    <property type="entry name" value="NmrA"/>
    <property type="match status" value="2"/>
</dbReference>
<protein>
    <recommendedName>
        <fullName evidence="3">NmrA-like domain-containing protein</fullName>
    </recommendedName>
</protein>
<accession>A0A7J8TE23</accession>
<reference evidence="4 5" key="1">
    <citation type="journal article" date="2019" name="Genome Biol. Evol.">
        <title>Insights into the evolution of the New World diploid cottons (Gossypium, subgenus Houzingenia) based on genome sequencing.</title>
        <authorList>
            <person name="Grover C.E."/>
            <person name="Arick M.A. 2nd"/>
            <person name="Thrash A."/>
            <person name="Conover J.L."/>
            <person name="Sanders W.S."/>
            <person name="Peterson D.G."/>
            <person name="Frelichowski J.E."/>
            <person name="Scheffler J.A."/>
            <person name="Scheffler B.E."/>
            <person name="Wendel J.F."/>
        </authorList>
    </citation>
    <scope>NUCLEOTIDE SEQUENCE [LARGE SCALE GENOMIC DNA]</scope>
    <source>
        <strain evidence="4">27</strain>
        <tissue evidence="4">Leaf</tissue>
    </source>
</reference>
<evidence type="ECO:0000256" key="1">
    <source>
        <dbReference type="ARBA" id="ARBA00022857"/>
    </source>
</evidence>
<dbReference type="InterPro" id="IPR008030">
    <property type="entry name" value="NmrA-like"/>
</dbReference>
<dbReference type="Gene3D" id="3.40.50.720">
    <property type="entry name" value="NAD(P)-binding Rossmann-like Domain"/>
    <property type="match status" value="1"/>
</dbReference>
<dbReference type="Gene3D" id="3.90.25.10">
    <property type="entry name" value="UDP-galactose 4-epimerase, domain 1"/>
    <property type="match status" value="1"/>
</dbReference>
<dbReference type="EMBL" id="JABFAC010245768">
    <property type="protein sequence ID" value="MBA0636416.1"/>
    <property type="molecule type" value="Genomic_DNA"/>
</dbReference>